<dbReference type="InParanoid" id="A0A2K2DRX6"/>
<gene>
    <name evidence="1" type="ORF">BRADI_1g56933v3</name>
</gene>
<evidence type="ECO:0000313" key="1">
    <source>
        <dbReference type="EMBL" id="PNT77030.1"/>
    </source>
</evidence>
<protein>
    <submittedName>
        <fullName evidence="1 2">Uncharacterized protein</fullName>
    </submittedName>
</protein>
<dbReference type="Proteomes" id="UP000008810">
    <property type="component" value="Chromosome 1"/>
</dbReference>
<evidence type="ECO:0000313" key="3">
    <source>
        <dbReference type="Proteomes" id="UP000008810"/>
    </source>
</evidence>
<proteinExistence type="predicted"/>
<accession>A0A2K2DRX6</accession>
<dbReference type="Gramene" id="PNT77030">
    <property type="protein sequence ID" value="PNT77030"/>
    <property type="gene ID" value="BRADI_1g56933v3"/>
</dbReference>
<dbReference type="EMBL" id="CM000880">
    <property type="protein sequence ID" value="PNT77030.1"/>
    <property type="molecule type" value="Genomic_DNA"/>
</dbReference>
<dbReference type="EnsemblPlants" id="PNT77030">
    <property type="protein sequence ID" value="PNT77030"/>
    <property type="gene ID" value="BRADI_1g56933v3"/>
</dbReference>
<keyword evidence="3" id="KW-1185">Reference proteome</keyword>
<evidence type="ECO:0000313" key="2">
    <source>
        <dbReference type="EnsemblPlants" id="PNT77030"/>
    </source>
</evidence>
<organism evidence="1">
    <name type="scientific">Brachypodium distachyon</name>
    <name type="common">Purple false brome</name>
    <name type="synonym">Trachynia distachya</name>
    <dbReference type="NCBI Taxonomy" id="15368"/>
    <lineage>
        <taxon>Eukaryota</taxon>
        <taxon>Viridiplantae</taxon>
        <taxon>Streptophyta</taxon>
        <taxon>Embryophyta</taxon>
        <taxon>Tracheophyta</taxon>
        <taxon>Spermatophyta</taxon>
        <taxon>Magnoliopsida</taxon>
        <taxon>Liliopsida</taxon>
        <taxon>Poales</taxon>
        <taxon>Poaceae</taxon>
        <taxon>BOP clade</taxon>
        <taxon>Pooideae</taxon>
        <taxon>Stipodae</taxon>
        <taxon>Brachypodieae</taxon>
        <taxon>Brachypodium</taxon>
    </lineage>
</organism>
<sequence length="64" mass="6872">MASPSLHGCPLVCSLSTRIDSFISKEGLQLVSPHHSSGWYMRVIASLGGSNTTSHDTSQHIAYN</sequence>
<reference evidence="2" key="3">
    <citation type="submission" date="2018-08" db="UniProtKB">
        <authorList>
            <consortium name="EnsemblPlants"/>
        </authorList>
    </citation>
    <scope>IDENTIFICATION</scope>
    <source>
        <strain evidence="2">cv. Bd21</strain>
    </source>
</reference>
<reference evidence="1" key="2">
    <citation type="submission" date="2017-06" db="EMBL/GenBank/DDBJ databases">
        <title>WGS assembly of Brachypodium distachyon.</title>
        <authorList>
            <consortium name="The International Brachypodium Initiative"/>
            <person name="Lucas S."/>
            <person name="Harmon-Smith M."/>
            <person name="Lail K."/>
            <person name="Tice H."/>
            <person name="Grimwood J."/>
            <person name="Bruce D."/>
            <person name="Barry K."/>
            <person name="Shu S."/>
            <person name="Lindquist E."/>
            <person name="Wang M."/>
            <person name="Pitluck S."/>
            <person name="Vogel J.P."/>
            <person name="Garvin D.F."/>
            <person name="Mockler T.C."/>
            <person name="Schmutz J."/>
            <person name="Rokhsar D."/>
            <person name="Bevan M.W."/>
        </authorList>
    </citation>
    <scope>NUCLEOTIDE SEQUENCE</scope>
    <source>
        <strain evidence="1">Bd21</strain>
    </source>
</reference>
<name>A0A2K2DRX6_BRADI</name>
<reference evidence="1 2" key="1">
    <citation type="journal article" date="2010" name="Nature">
        <title>Genome sequencing and analysis of the model grass Brachypodium distachyon.</title>
        <authorList>
            <consortium name="International Brachypodium Initiative"/>
        </authorList>
    </citation>
    <scope>NUCLEOTIDE SEQUENCE [LARGE SCALE GENOMIC DNA]</scope>
    <source>
        <strain evidence="1 2">Bd21</strain>
    </source>
</reference>
<dbReference type="AlphaFoldDB" id="A0A2K2DRX6"/>